<protein>
    <submittedName>
        <fullName evidence="2">Uncharacterized protein</fullName>
    </submittedName>
</protein>
<sequence length="71" mass="7939">MDSAASNGGSLLSDRRESFNLYEAPKWMKNLEESPNGTSLRRSKSLRSPFLQPPISPNRKSTVSVKRSSKQ</sequence>
<accession>A0ABD2QKG6</accession>
<dbReference type="Proteomes" id="UP001626550">
    <property type="component" value="Unassembled WGS sequence"/>
</dbReference>
<name>A0ABD2QKG6_9PLAT</name>
<feature type="region of interest" description="Disordered" evidence="1">
    <location>
        <begin position="27"/>
        <end position="71"/>
    </location>
</feature>
<evidence type="ECO:0000313" key="2">
    <source>
        <dbReference type="EMBL" id="KAL3320043.1"/>
    </source>
</evidence>
<evidence type="ECO:0000256" key="1">
    <source>
        <dbReference type="SAM" id="MobiDB-lite"/>
    </source>
</evidence>
<reference evidence="2 3" key="1">
    <citation type="submission" date="2024-11" db="EMBL/GenBank/DDBJ databases">
        <title>Adaptive evolution of stress response genes in parasites aligns with host niche diversity.</title>
        <authorList>
            <person name="Hahn C."/>
            <person name="Resl P."/>
        </authorList>
    </citation>
    <scope>NUCLEOTIDE SEQUENCE [LARGE SCALE GENOMIC DNA]</scope>
    <source>
        <strain evidence="2">EGGRZ-B1_66</strain>
        <tissue evidence="2">Body</tissue>
    </source>
</reference>
<gene>
    <name evidence="2" type="ORF">Ciccas_001289</name>
</gene>
<evidence type="ECO:0000313" key="3">
    <source>
        <dbReference type="Proteomes" id="UP001626550"/>
    </source>
</evidence>
<dbReference type="EMBL" id="JBJKFK010000081">
    <property type="protein sequence ID" value="KAL3320043.1"/>
    <property type="molecule type" value="Genomic_DNA"/>
</dbReference>
<dbReference type="AlphaFoldDB" id="A0ABD2QKG6"/>
<comment type="caution">
    <text evidence="2">The sequence shown here is derived from an EMBL/GenBank/DDBJ whole genome shotgun (WGS) entry which is preliminary data.</text>
</comment>
<keyword evidence="3" id="KW-1185">Reference proteome</keyword>
<organism evidence="2 3">
    <name type="scientific">Cichlidogyrus casuarinus</name>
    <dbReference type="NCBI Taxonomy" id="1844966"/>
    <lineage>
        <taxon>Eukaryota</taxon>
        <taxon>Metazoa</taxon>
        <taxon>Spiralia</taxon>
        <taxon>Lophotrochozoa</taxon>
        <taxon>Platyhelminthes</taxon>
        <taxon>Monogenea</taxon>
        <taxon>Monopisthocotylea</taxon>
        <taxon>Dactylogyridea</taxon>
        <taxon>Ancyrocephalidae</taxon>
        <taxon>Cichlidogyrus</taxon>
    </lineage>
</organism>
<feature type="compositionally biased region" description="Low complexity" evidence="1">
    <location>
        <begin position="59"/>
        <end position="71"/>
    </location>
</feature>
<proteinExistence type="predicted"/>